<accession>A0A392TPH0</accession>
<feature type="non-terminal residue" evidence="1">
    <location>
        <position position="1"/>
    </location>
</feature>
<proteinExistence type="predicted"/>
<dbReference type="AlphaFoldDB" id="A0A392TPH0"/>
<evidence type="ECO:0000313" key="1">
    <source>
        <dbReference type="EMBL" id="MCI62882.1"/>
    </source>
</evidence>
<name>A0A392TPH0_9FABA</name>
<keyword evidence="2" id="KW-1185">Reference proteome</keyword>
<evidence type="ECO:0000313" key="2">
    <source>
        <dbReference type="Proteomes" id="UP000265520"/>
    </source>
</evidence>
<comment type="caution">
    <text evidence="1">The sequence shown here is derived from an EMBL/GenBank/DDBJ whole genome shotgun (WGS) entry which is preliminary data.</text>
</comment>
<dbReference type="Proteomes" id="UP000265520">
    <property type="component" value="Unassembled WGS sequence"/>
</dbReference>
<sequence>RKSRLNCNIGLGTGEGKENRNRSIPGRTLSQCMAADEELRRCFPVVELSAARIKAVFSETAREKR</sequence>
<organism evidence="1 2">
    <name type="scientific">Trifolium medium</name>
    <dbReference type="NCBI Taxonomy" id="97028"/>
    <lineage>
        <taxon>Eukaryota</taxon>
        <taxon>Viridiplantae</taxon>
        <taxon>Streptophyta</taxon>
        <taxon>Embryophyta</taxon>
        <taxon>Tracheophyta</taxon>
        <taxon>Spermatophyta</taxon>
        <taxon>Magnoliopsida</taxon>
        <taxon>eudicotyledons</taxon>
        <taxon>Gunneridae</taxon>
        <taxon>Pentapetalae</taxon>
        <taxon>rosids</taxon>
        <taxon>fabids</taxon>
        <taxon>Fabales</taxon>
        <taxon>Fabaceae</taxon>
        <taxon>Papilionoideae</taxon>
        <taxon>50 kb inversion clade</taxon>
        <taxon>NPAAA clade</taxon>
        <taxon>Hologalegina</taxon>
        <taxon>IRL clade</taxon>
        <taxon>Trifolieae</taxon>
        <taxon>Trifolium</taxon>
    </lineage>
</organism>
<reference evidence="1 2" key="1">
    <citation type="journal article" date="2018" name="Front. Plant Sci.">
        <title>Red Clover (Trifolium pratense) and Zigzag Clover (T. medium) - A Picture of Genomic Similarities and Differences.</title>
        <authorList>
            <person name="Dluhosova J."/>
            <person name="Istvanek J."/>
            <person name="Nedelnik J."/>
            <person name="Repkova J."/>
        </authorList>
    </citation>
    <scope>NUCLEOTIDE SEQUENCE [LARGE SCALE GENOMIC DNA]</scope>
    <source>
        <strain evidence="2">cv. 10/8</strain>
        <tissue evidence="1">Leaf</tissue>
    </source>
</reference>
<protein>
    <submittedName>
        <fullName evidence="1">Uncharacterized protein</fullName>
    </submittedName>
</protein>
<dbReference type="EMBL" id="LXQA010627082">
    <property type="protein sequence ID" value="MCI62882.1"/>
    <property type="molecule type" value="Genomic_DNA"/>
</dbReference>